<evidence type="ECO:0000259" key="1">
    <source>
        <dbReference type="Pfam" id="PF00149"/>
    </source>
</evidence>
<dbReference type="InterPro" id="IPR029052">
    <property type="entry name" value="Metallo-depent_PP-like"/>
</dbReference>
<evidence type="ECO:0000313" key="2">
    <source>
        <dbReference type="EMBL" id="KKN17545.1"/>
    </source>
</evidence>
<dbReference type="Pfam" id="PF00149">
    <property type="entry name" value="Metallophos"/>
    <property type="match status" value="1"/>
</dbReference>
<dbReference type="EMBL" id="LAZR01003509">
    <property type="protein sequence ID" value="KKN17545.1"/>
    <property type="molecule type" value="Genomic_DNA"/>
</dbReference>
<protein>
    <recommendedName>
        <fullName evidence="1">Calcineurin-like phosphoesterase domain-containing protein</fullName>
    </recommendedName>
</protein>
<dbReference type="GO" id="GO:0016787">
    <property type="term" value="F:hydrolase activity"/>
    <property type="evidence" value="ECO:0007669"/>
    <property type="project" value="InterPro"/>
</dbReference>
<sequence length="277" mass="31708">MTYRERQRNYEDQIVTKDLIEFSKIYLIPLADWHLGATGVALDVINGYIDWIKQRPNAFTILNGDLMNCAGKTTSAELFDDLVTPDTAYAQVRAMLEPIKDKIIMITRGNHEEMVYRQVGADYMMRLAYDLGDIPYRPNGGMFGIRLGKNNHRRVLWGYATHGWGGARTIGAKVNKVEELAKAVNVQCYILSHDHTQNVHRLNQKSPPRSRISFKRPIYQKTDRRILINTGGFIEYVGYVRRKGYSPQDMGTPRILAELKTTQKGAEDYHISLHASM</sequence>
<name>A0A0F9NDH9_9ZZZZ</name>
<reference evidence="2" key="1">
    <citation type="journal article" date="2015" name="Nature">
        <title>Complex archaea that bridge the gap between prokaryotes and eukaryotes.</title>
        <authorList>
            <person name="Spang A."/>
            <person name="Saw J.H."/>
            <person name="Jorgensen S.L."/>
            <person name="Zaremba-Niedzwiedzka K."/>
            <person name="Martijn J."/>
            <person name="Lind A.E."/>
            <person name="van Eijk R."/>
            <person name="Schleper C."/>
            <person name="Guy L."/>
            <person name="Ettema T.J."/>
        </authorList>
    </citation>
    <scope>NUCLEOTIDE SEQUENCE</scope>
</reference>
<organism evidence="2">
    <name type="scientific">marine sediment metagenome</name>
    <dbReference type="NCBI Taxonomy" id="412755"/>
    <lineage>
        <taxon>unclassified sequences</taxon>
        <taxon>metagenomes</taxon>
        <taxon>ecological metagenomes</taxon>
    </lineage>
</organism>
<gene>
    <name evidence="2" type="ORF">LCGC14_0964700</name>
</gene>
<dbReference type="InterPro" id="IPR004843">
    <property type="entry name" value="Calcineurin-like_PHP"/>
</dbReference>
<feature type="domain" description="Calcineurin-like phosphoesterase" evidence="1">
    <location>
        <begin position="31"/>
        <end position="195"/>
    </location>
</feature>
<comment type="caution">
    <text evidence="2">The sequence shown here is derived from an EMBL/GenBank/DDBJ whole genome shotgun (WGS) entry which is preliminary data.</text>
</comment>
<accession>A0A0F9NDH9</accession>
<proteinExistence type="predicted"/>
<dbReference type="SUPFAM" id="SSF56300">
    <property type="entry name" value="Metallo-dependent phosphatases"/>
    <property type="match status" value="1"/>
</dbReference>
<dbReference type="AlphaFoldDB" id="A0A0F9NDH9"/>